<protein>
    <submittedName>
        <fullName evidence="2">Rubredoxin-like domain-containing protein</fullName>
    </submittedName>
</protein>
<evidence type="ECO:0000313" key="2">
    <source>
        <dbReference type="EMBL" id="MFC7140213.1"/>
    </source>
</evidence>
<name>A0ABD5XYL0_9EURY</name>
<dbReference type="SUPFAM" id="SSF57802">
    <property type="entry name" value="Rubredoxin-like"/>
    <property type="match status" value="1"/>
</dbReference>
<dbReference type="Proteomes" id="UP001596432">
    <property type="component" value="Unassembled WGS sequence"/>
</dbReference>
<proteinExistence type="predicted"/>
<dbReference type="GeneID" id="78820493"/>
<evidence type="ECO:0000259" key="1">
    <source>
        <dbReference type="Pfam" id="PF23458"/>
    </source>
</evidence>
<evidence type="ECO:0000313" key="3">
    <source>
        <dbReference type="Proteomes" id="UP001596432"/>
    </source>
</evidence>
<dbReference type="AlphaFoldDB" id="A0ABD5XYL0"/>
<accession>A0ABD5XYL0</accession>
<dbReference type="RefSeq" id="WP_274325778.1">
    <property type="nucleotide sequence ID" value="NZ_CP118158.1"/>
</dbReference>
<reference evidence="2 3" key="1">
    <citation type="journal article" date="2019" name="Int. J. Syst. Evol. Microbiol.">
        <title>The Global Catalogue of Microorganisms (GCM) 10K type strain sequencing project: providing services to taxonomists for standard genome sequencing and annotation.</title>
        <authorList>
            <consortium name="The Broad Institute Genomics Platform"/>
            <consortium name="The Broad Institute Genome Sequencing Center for Infectious Disease"/>
            <person name="Wu L."/>
            <person name="Ma J."/>
        </authorList>
    </citation>
    <scope>NUCLEOTIDE SEQUENCE [LARGE SCALE GENOMIC DNA]</scope>
    <source>
        <strain evidence="2 3">XZYJT29</strain>
    </source>
</reference>
<sequence length="97" mass="10743">MSQPAEEIDLGFGQAVYDDEGNRLGTVRGFDEHGFYVTTDQGIAELSGEHLTTGQAGEAELMWRCWECGEMGDIETIPDACPSCGAAREELYYWIED</sequence>
<organism evidence="2 3">
    <name type="scientific">Halosimplex aquaticum</name>
    <dbReference type="NCBI Taxonomy" id="3026162"/>
    <lineage>
        <taxon>Archaea</taxon>
        <taxon>Methanobacteriati</taxon>
        <taxon>Methanobacteriota</taxon>
        <taxon>Stenosarchaea group</taxon>
        <taxon>Halobacteria</taxon>
        <taxon>Halobacteriales</taxon>
        <taxon>Haloarculaceae</taxon>
        <taxon>Halosimplex</taxon>
    </lineage>
</organism>
<dbReference type="Pfam" id="PF23458">
    <property type="entry name" value="DUF7130"/>
    <property type="match status" value="1"/>
</dbReference>
<feature type="domain" description="DUF7130" evidence="1">
    <location>
        <begin position="12"/>
        <end position="97"/>
    </location>
</feature>
<dbReference type="EMBL" id="JBHTAS010000001">
    <property type="protein sequence ID" value="MFC7140213.1"/>
    <property type="molecule type" value="Genomic_DNA"/>
</dbReference>
<dbReference type="Gene3D" id="2.20.28.10">
    <property type="match status" value="1"/>
</dbReference>
<dbReference type="InterPro" id="IPR055554">
    <property type="entry name" value="DUF7130"/>
</dbReference>
<gene>
    <name evidence="2" type="ORF">ACFQMA_10260</name>
</gene>
<keyword evidence="3" id="KW-1185">Reference proteome</keyword>
<comment type="caution">
    <text evidence="2">The sequence shown here is derived from an EMBL/GenBank/DDBJ whole genome shotgun (WGS) entry which is preliminary data.</text>
</comment>